<dbReference type="Proteomes" id="UP000278164">
    <property type="component" value="Unassembled WGS sequence"/>
</dbReference>
<dbReference type="EMBL" id="RAYI01000020">
    <property type="protein sequence ID" value="RLT73224.1"/>
    <property type="molecule type" value="Genomic_DNA"/>
</dbReference>
<sequence length="286" mass="33967">MGIQERPFENIISMNNSLSGDPINELITLNKLERSIYSEGRKLETIILLSGMTSKDRWIYISLILDDLLYQYDISCRKVRGMNTNTLLYKRALLLKKAIVEVMEVTSTRLKIAFDTDYIKEREERYATTGATRWDDSTDKKLDLDIVENMRYFNDLISGKIDRYLENCKSRFTKKYDDDKLKAIWLHLKEENYINSNTSLDTFLYLFGNIDNVPEHFYIEWLASLKELHVLIDVFWKSERNRWKKASEIFLYGDKFLNYRSLTTAVSKEDDIENIEKKFACWLKEK</sequence>
<accession>A0A3L7ZMT0</accession>
<name>A0A3L7ZMT0_PARDI</name>
<dbReference type="AlphaFoldDB" id="A0A3L7ZMT0"/>
<reference evidence="1 2" key="1">
    <citation type="submission" date="2018-09" db="EMBL/GenBank/DDBJ databases">
        <title>Murine metabolic-syndrome-specific gut microbial biobank.</title>
        <authorList>
            <person name="Liu C."/>
        </authorList>
    </citation>
    <scope>NUCLEOTIDE SEQUENCE [LARGE SCALE GENOMIC DNA]</scope>
    <source>
        <strain evidence="1 2">8-P5</strain>
    </source>
</reference>
<dbReference type="RefSeq" id="WP_121736379.1">
    <property type="nucleotide sequence ID" value="NZ_QXXG01000007.1"/>
</dbReference>
<evidence type="ECO:0000313" key="1">
    <source>
        <dbReference type="EMBL" id="RLT73224.1"/>
    </source>
</evidence>
<evidence type="ECO:0000313" key="2">
    <source>
        <dbReference type="Proteomes" id="UP000278164"/>
    </source>
</evidence>
<gene>
    <name evidence="1" type="ORF">D7V78_11815</name>
</gene>
<protein>
    <submittedName>
        <fullName evidence="1">Uncharacterized protein</fullName>
    </submittedName>
</protein>
<comment type="caution">
    <text evidence="1">The sequence shown here is derived from an EMBL/GenBank/DDBJ whole genome shotgun (WGS) entry which is preliminary data.</text>
</comment>
<proteinExistence type="predicted"/>
<organism evidence="1 2">
    <name type="scientific">Parabacteroides distasonis</name>
    <dbReference type="NCBI Taxonomy" id="823"/>
    <lineage>
        <taxon>Bacteria</taxon>
        <taxon>Pseudomonadati</taxon>
        <taxon>Bacteroidota</taxon>
        <taxon>Bacteroidia</taxon>
        <taxon>Bacteroidales</taxon>
        <taxon>Tannerellaceae</taxon>
        <taxon>Parabacteroides</taxon>
    </lineage>
</organism>